<dbReference type="CDD" id="cd11576">
    <property type="entry name" value="GH99_GH71_like_2"/>
    <property type="match status" value="1"/>
</dbReference>
<sequence>MNIRLKAVCVAMVLLGGFGMASCSGSSDNTIVAPTPENPDPNPTPKPTPEPEKDPYDTPSEVLYKSFEKRTMCGYQGWFTCPGDSHNSRGWTHYQSGTAGKFEPGYACVDYWPDMTEYTKSYPTPFVYPDGTQARTYSASDYETVNLHFKWMKQYGIDGAIVQRFKSAVEATAKGDDHSVKVLENCLRAAKENGVAIMVEYDLSGLGAKSDVQPIIDDWKMLCDKFYLNSPKLCPQYLWDKGKPMVGLYALGMKRSDCSTPEQYIKMMDNFVGRSGKKGAVSILAGTGYDWRTSDGTKDNNAAQNYAAWEKVYKRCAVISPWAVGRYKSNAEFNKRADLIQADLKWCNDNGVFYSPVAFPGFSWRNMQTKWEKDDKGNITGYTLDGANKYDMIPRQGGKFLWYQMASYMEFGVKSIFIAMFDEIDEGTAIFKCAHQDKTPVNINKFVPDGKFLSYDDDIDTGYYMYLVGRMSQYLKSGEKPFKEDPPKMK</sequence>
<accession>A0AAW4YGR8</accession>
<evidence type="ECO:0000313" key="3">
    <source>
        <dbReference type="EMBL" id="MCE4122315.1"/>
    </source>
</evidence>
<evidence type="ECO:0000256" key="1">
    <source>
        <dbReference type="SAM" id="MobiDB-lite"/>
    </source>
</evidence>
<proteinExistence type="predicted"/>
<dbReference type="GO" id="GO:0016787">
    <property type="term" value="F:hydrolase activity"/>
    <property type="evidence" value="ECO:0007669"/>
    <property type="project" value="UniProtKB-KW"/>
</dbReference>
<dbReference type="EMBL" id="JAJTVO010000013">
    <property type="protein sequence ID" value="MCE4122315.1"/>
    <property type="molecule type" value="Genomic_DNA"/>
</dbReference>
<feature type="region of interest" description="Disordered" evidence="1">
    <location>
        <begin position="29"/>
        <end position="59"/>
    </location>
</feature>
<dbReference type="PROSITE" id="PS51257">
    <property type="entry name" value="PROKAR_LIPOPROTEIN"/>
    <property type="match status" value="1"/>
</dbReference>
<dbReference type="AlphaFoldDB" id="A0AAW4YGR8"/>
<organism evidence="3 4">
    <name type="scientific">Segatella copri</name>
    <dbReference type="NCBI Taxonomy" id="165179"/>
    <lineage>
        <taxon>Bacteria</taxon>
        <taxon>Pseudomonadati</taxon>
        <taxon>Bacteroidota</taxon>
        <taxon>Bacteroidia</taxon>
        <taxon>Bacteroidales</taxon>
        <taxon>Prevotellaceae</taxon>
        <taxon>Segatella</taxon>
    </lineage>
</organism>
<gene>
    <name evidence="3" type="ORF">LYY06_08575</name>
</gene>
<evidence type="ECO:0000256" key="2">
    <source>
        <dbReference type="SAM" id="SignalP"/>
    </source>
</evidence>
<feature type="compositionally biased region" description="Pro residues" evidence="1">
    <location>
        <begin position="36"/>
        <end position="48"/>
    </location>
</feature>
<dbReference type="Proteomes" id="UP001200307">
    <property type="component" value="Unassembled WGS sequence"/>
</dbReference>
<feature type="chain" id="PRO_5043419739" evidence="2">
    <location>
        <begin position="22"/>
        <end position="490"/>
    </location>
</feature>
<protein>
    <submittedName>
        <fullName evidence="3">Glycoside hydrolase family 71/99-like protein</fullName>
    </submittedName>
</protein>
<reference evidence="3" key="1">
    <citation type="submission" date="2021-12" db="EMBL/GenBank/DDBJ databases">
        <authorList>
            <person name="Lv X."/>
        </authorList>
    </citation>
    <scope>NUCLEOTIDE SEQUENCE</scope>
    <source>
        <strain evidence="3">HF2106</strain>
    </source>
</reference>
<comment type="caution">
    <text evidence="3">The sequence shown here is derived from an EMBL/GenBank/DDBJ whole genome shotgun (WGS) entry which is preliminary data.</text>
</comment>
<evidence type="ECO:0000313" key="4">
    <source>
        <dbReference type="Proteomes" id="UP001200307"/>
    </source>
</evidence>
<name>A0AAW4YGR8_9BACT</name>
<keyword evidence="3" id="KW-0378">Hydrolase</keyword>
<dbReference type="RefSeq" id="WP_233339222.1">
    <property type="nucleotide sequence ID" value="NZ_JAJTVO010000013.1"/>
</dbReference>
<dbReference type="Gene3D" id="3.20.20.80">
    <property type="entry name" value="Glycosidases"/>
    <property type="match status" value="1"/>
</dbReference>
<keyword evidence="2" id="KW-0732">Signal</keyword>
<feature type="signal peptide" evidence="2">
    <location>
        <begin position="1"/>
        <end position="21"/>
    </location>
</feature>